<proteinExistence type="predicted"/>
<dbReference type="EMBL" id="BGZK01000165">
    <property type="protein sequence ID" value="GBP24728.1"/>
    <property type="molecule type" value="Genomic_DNA"/>
</dbReference>
<accession>A0A4C1UED0</accession>
<reference evidence="1 2" key="1">
    <citation type="journal article" date="2019" name="Commun. Biol.">
        <title>The bagworm genome reveals a unique fibroin gene that provides high tensile strength.</title>
        <authorList>
            <person name="Kono N."/>
            <person name="Nakamura H."/>
            <person name="Ohtoshi R."/>
            <person name="Tomita M."/>
            <person name="Numata K."/>
            <person name="Arakawa K."/>
        </authorList>
    </citation>
    <scope>NUCLEOTIDE SEQUENCE [LARGE SCALE GENOMIC DNA]</scope>
</reference>
<name>A0A4C1UED0_EUMVA</name>
<evidence type="ECO:0000313" key="1">
    <source>
        <dbReference type="EMBL" id="GBP24728.1"/>
    </source>
</evidence>
<keyword evidence="2" id="KW-1185">Reference proteome</keyword>
<dbReference type="Proteomes" id="UP000299102">
    <property type="component" value="Unassembled WGS sequence"/>
</dbReference>
<gene>
    <name evidence="1" type="ORF">EVAR_79575_1</name>
</gene>
<comment type="caution">
    <text evidence="1">The sequence shown here is derived from an EMBL/GenBank/DDBJ whole genome shotgun (WGS) entry which is preliminary data.</text>
</comment>
<evidence type="ECO:0000313" key="2">
    <source>
        <dbReference type="Proteomes" id="UP000299102"/>
    </source>
</evidence>
<protein>
    <submittedName>
        <fullName evidence="1">Uncharacterized protein</fullName>
    </submittedName>
</protein>
<organism evidence="1 2">
    <name type="scientific">Eumeta variegata</name>
    <name type="common">Bagworm moth</name>
    <name type="synonym">Eumeta japonica</name>
    <dbReference type="NCBI Taxonomy" id="151549"/>
    <lineage>
        <taxon>Eukaryota</taxon>
        <taxon>Metazoa</taxon>
        <taxon>Ecdysozoa</taxon>
        <taxon>Arthropoda</taxon>
        <taxon>Hexapoda</taxon>
        <taxon>Insecta</taxon>
        <taxon>Pterygota</taxon>
        <taxon>Neoptera</taxon>
        <taxon>Endopterygota</taxon>
        <taxon>Lepidoptera</taxon>
        <taxon>Glossata</taxon>
        <taxon>Ditrysia</taxon>
        <taxon>Tineoidea</taxon>
        <taxon>Psychidae</taxon>
        <taxon>Oiketicinae</taxon>
        <taxon>Eumeta</taxon>
    </lineage>
</organism>
<dbReference type="AlphaFoldDB" id="A0A4C1UED0"/>
<sequence>MDVLNAFKVSMSAVECTIHRLSGERVVGATSRNVIPVIRRAHVDMYVLEWSTRGAAGTHQEQTEKIIVLPGLAILAPLKVYALCPGTSGTALFTALFRQFF</sequence>